<reference evidence="1" key="1">
    <citation type="submission" date="2015-12" db="EMBL/GenBank/DDBJ databases">
        <title>Update maize B73 reference genome by single molecule sequencing technologies.</title>
        <authorList>
            <consortium name="Maize Genome Sequencing Project"/>
            <person name="Ware D."/>
        </authorList>
    </citation>
    <scope>NUCLEOTIDE SEQUENCE [LARGE SCALE GENOMIC DNA]</scope>
    <source>
        <tissue evidence="1">Seedling</tissue>
    </source>
</reference>
<proteinExistence type="predicted"/>
<organism evidence="1">
    <name type="scientific">Zea mays</name>
    <name type="common">Maize</name>
    <dbReference type="NCBI Taxonomy" id="4577"/>
    <lineage>
        <taxon>Eukaryota</taxon>
        <taxon>Viridiplantae</taxon>
        <taxon>Streptophyta</taxon>
        <taxon>Embryophyta</taxon>
        <taxon>Tracheophyta</taxon>
        <taxon>Spermatophyta</taxon>
        <taxon>Magnoliopsida</taxon>
        <taxon>Liliopsida</taxon>
        <taxon>Poales</taxon>
        <taxon>Poaceae</taxon>
        <taxon>PACMAD clade</taxon>
        <taxon>Panicoideae</taxon>
        <taxon>Andropogonodae</taxon>
        <taxon>Andropogoneae</taxon>
        <taxon>Tripsacinae</taxon>
        <taxon>Zea</taxon>
    </lineage>
</organism>
<dbReference type="IntAct" id="A0A1D6ECV4">
    <property type="interactions" value="1"/>
</dbReference>
<dbReference type="InParanoid" id="A0A1D6ECV4"/>
<dbReference type="EMBL" id="CM007648">
    <property type="protein sequence ID" value="ONM18131.1"/>
    <property type="molecule type" value="Genomic_DNA"/>
</dbReference>
<dbReference type="AlphaFoldDB" id="A0A1D6ECV4"/>
<sequence>MLPRPPYLRDGATPLDNTEREVKTIVPDDVLGKAEARNTTK</sequence>
<name>A0A1D6ECV4_MAIZE</name>
<protein>
    <submittedName>
        <fullName evidence="1">Uncharacterized protein</fullName>
    </submittedName>
</protein>
<gene>
    <name evidence="1" type="ORF">ZEAMMB73_Zm00001d004004</name>
</gene>
<evidence type="ECO:0000313" key="1">
    <source>
        <dbReference type="EMBL" id="ONM18131.1"/>
    </source>
</evidence>
<accession>A0A1D6ECV4</accession>